<protein>
    <recommendedName>
        <fullName evidence="2">Histidine kinase/HSP90-like ATPase domain-containing protein</fullName>
    </recommendedName>
</protein>
<dbReference type="PANTHER" id="PTHR35526:SF3">
    <property type="entry name" value="ANTI-SIGMA-F FACTOR RSBW"/>
    <property type="match status" value="1"/>
</dbReference>
<feature type="domain" description="Histidine kinase/HSP90-like ATPase" evidence="2">
    <location>
        <begin position="14"/>
        <end position="124"/>
    </location>
</feature>
<evidence type="ECO:0000313" key="3">
    <source>
        <dbReference type="EMBL" id="BBG20781.1"/>
    </source>
</evidence>
<dbReference type="AlphaFoldDB" id="A0A7R6QEF0"/>
<sequence length="135" mass="14917">MQTLDRIAFAAQRFAREPRQVGNARRWASRVLSTWGIEQIDTIVVCMSELATNAVLYGAGAQVRVQLTGSSDLLRVEVHDLGSGRPHQRCPSPMDERGRGLLLVAALARQWAVEPEAVGNVVWAEFGVSYQREEG</sequence>
<dbReference type="InterPro" id="IPR003594">
    <property type="entry name" value="HATPase_dom"/>
</dbReference>
<dbReference type="GO" id="GO:0004674">
    <property type="term" value="F:protein serine/threonine kinase activity"/>
    <property type="evidence" value="ECO:0007669"/>
    <property type="project" value="UniProtKB-KW"/>
</dbReference>
<geneLocation type="plasmid" evidence="3 4">
    <name>pRVR2</name>
</geneLocation>
<evidence type="ECO:0000256" key="1">
    <source>
        <dbReference type="ARBA" id="ARBA00022527"/>
    </source>
</evidence>
<evidence type="ECO:0000313" key="4">
    <source>
        <dbReference type="Proteomes" id="UP000595703"/>
    </source>
</evidence>
<dbReference type="KEGG" id="arev:RVR_P239"/>
<dbReference type="Gene3D" id="3.30.565.10">
    <property type="entry name" value="Histidine kinase-like ATPase, C-terminal domain"/>
    <property type="match status" value="1"/>
</dbReference>
<dbReference type="InterPro" id="IPR036890">
    <property type="entry name" value="HATPase_C_sf"/>
</dbReference>
<keyword evidence="1" id="KW-0723">Serine/threonine-protein kinase</keyword>
<dbReference type="Pfam" id="PF13581">
    <property type="entry name" value="HATPase_c_2"/>
    <property type="match status" value="1"/>
</dbReference>
<gene>
    <name evidence="3" type="ORF">RVR_P239</name>
</gene>
<accession>A0A7R6QEF0</accession>
<dbReference type="PANTHER" id="PTHR35526">
    <property type="entry name" value="ANTI-SIGMA-F FACTOR RSBW-RELATED"/>
    <property type="match status" value="1"/>
</dbReference>
<keyword evidence="1" id="KW-0808">Transferase</keyword>
<dbReference type="CDD" id="cd16936">
    <property type="entry name" value="HATPase_RsbW-like"/>
    <property type="match status" value="1"/>
</dbReference>
<dbReference type="InterPro" id="IPR050267">
    <property type="entry name" value="Anti-sigma-factor_SerPK"/>
</dbReference>
<keyword evidence="1" id="KW-0418">Kinase</keyword>
<dbReference type="Proteomes" id="UP000595703">
    <property type="component" value="Plasmid pRVR2"/>
</dbReference>
<dbReference type="EMBL" id="AP018367">
    <property type="protein sequence ID" value="BBG20781.1"/>
    <property type="molecule type" value="Genomic_DNA"/>
</dbReference>
<proteinExistence type="predicted"/>
<dbReference type="RefSeq" id="WP_202240019.1">
    <property type="nucleotide sequence ID" value="NZ_AP018367.1"/>
</dbReference>
<name>A0A7R6QEF0_9ACTN</name>
<dbReference type="SUPFAM" id="SSF55874">
    <property type="entry name" value="ATPase domain of HSP90 chaperone/DNA topoisomerase II/histidine kinase"/>
    <property type="match status" value="1"/>
</dbReference>
<keyword evidence="4" id="KW-1185">Reference proteome</keyword>
<organism evidence="3 4">
    <name type="scientific">Actinacidiphila reveromycinica</name>
    <dbReference type="NCBI Taxonomy" id="659352"/>
    <lineage>
        <taxon>Bacteria</taxon>
        <taxon>Bacillati</taxon>
        <taxon>Actinomycetota</taxon>
        <taxon>Actinomycetes</taxon>
        <taxon>Kitasatosporales</taxon>
        <taxon>Streptomycetaceae</taxon>
        <taxon>Actinacidiphila</taxon>
    </lineage>
</organism>
<reference evidence="3 4" key="1">
    <citation type="journal article" date="2020" name="Sci. Rep.">
        <title>beta-carboline chemical signals induce reveromycin production through a LuxR family regulator in Streptomyces sp. SN-593.</title>
        <authorList>
            <person name="Panthee S."/>
            <person name="Kito N."/>
            <person name="Hayashi T."/>
            <person name="Shimizu T."/>
            <person name="Ishikawa J."/>
            <person name="Hamamoto H."/>
            <person name="Osada H."/>
            <person name="Takahashi S."/>
        </authorList>
    </citation>
    <scope>NUCLEOTIDE SEQUENCE [LARGE SCALE GENOMIC DNA]</scope>
    <source>
        <strain evidence="3 4">SN-593</strain>
        <plasmid evidence="3 4">pRVR2</plasmid>
    </source>
</reference>
<evidence type="ECO:0000259" key="2">
    <source>
        <dbReference type="Pfam" id="PF13581"/>
    </source>
</evidence>
<keyword evidence="3" id="KW-0614">Plasmid</keyword>